<evidence type="ECO:0000313" key="2">
    <source>
        <dbReference type="EMBL" id="KPQ32376.1"/>
    </source>
</evidence>
<dbReference type="Pfam" id="PF01425">
    <property type="entry name" value="Amidase"/>
    <property type="match status" value="1"/>
</dbReference>
<dbReference type="STRING" id="1666911.HLUCCA11_21670"/>
<dbReference type="InterPro" id="IPR000120">
    <property type="entry name" value="Amidase"/>
</dbReference>
<sequence>MKPLYQWSATEMRQKLDSKEVKATEIVQSCLQQIEQENEQLKAFITSCAEPALAKARAIDEARSKKTPLGPLSGIPFSVKDLTPTAGIRTTLGSLIYRDWIPDQDELCVARLKQAGGVLIGKTNTPEFGMGAHTNNRLYGPTANPYDPTRSSGGSSGGAAVAVATGMCALSQGTDMGGSVRTPASFCGVVGLRPAAGRIPRPRKPLLCDALDTDGIIARTVEDAALMLSVMAGWDAGDSLAIAASWSLPSFNTNTIDQLTGKLRVGFSAGLGIATIDTQVEAIFEKAVEQISTICNNLVPEHPDCSMASAAFETLRAALLWYKQKHHYNDHEDQLTETVRWNVKRGKDLTAFDVLTAAAQRDQLYRNFLSFFETHDILVTVSACVPPFPHEQAEVLSVNQTPLKNIIDYLAVTYTISLTGLPVVSIPCGWTPTGLPIGMQIIAPPQGETLLLQFAYVLQETLNFRHRWLH</sequence>
<dbReference type="SUPFAM" id="SSF75304">
    <property type="entry name" value="Amidase signature (AS) enzymes"/>
    <property type="match status" value="1"/>
</dbReference>
<dbReference type="PANTHER" id="PTHR11895:SF76">
    <property type="entry name" value="INDOLEACETAMIDE HYDROLASE"/>
    <property type="match status" value="1"/>
</dbReference>
<dbReference type="InterPro" id="IPR023631">
    <property type="entry name" value="Amidase_dom"/>
</dbReference>
<name>A0A0P7ZHY8_9CYAN</name>
<evidence type="ECO:0000313" key="3">
    <source>
        <dbReference type="Proteomes" id="UP000050465"/>
    </source>
</evidence>
<dbReference type="Gene3D" id="3.90.1300.10">
    <property type="entry name" value="Amidase signature (AS) domain"/>
    <property type="match status" value="1"/>
</dbReference>
<dbReference type="Proteomes" id="UP000050465">
    <property type="component" value="Unassembled WGS sequence"/>
</dbReference>
<proteinExistence type="predicted"/>
<feature type="domain" description="Amidase" evidence="1">
    <location>
        <begin position="25"/>
        <end position="452"/>
    </location>
</feature>
<dbReference type="AlphaFoldDB" id="A0A0P7ZHY8"/>
<dbReference type="InterPro" id="IPR036928">
    <property type="entry name" value="AS_sf"/>
</dbReference>
<dbReference type="InterPro" id="IPR020556">
    <property type="entry name" value="Amidase_CS"/>
</dbReference>
<dbReference type="PANTHER" id="PTHR11895">
    <property type="entry name" value="TRANSAMIDASE"/>
    <property type="match status" value="1"/>
</dbReference>
<reference evidence="2 3" key="1">
    <citation type="submission" date="2015-09" db="EMBL/GenBank/DDBJ databases">
        <title>Identification and resolution of microdiversity through metagenomic sequencing of parallel consortia.</title>
        <authorList>
            <person name="Nelson W.C."/>
            <person name="Romine M.F."/>
            <person name="Lindemann S.R."/>
        </authorList>
    </citation>
    <scope>NUCLEOTIDE SEQUENCE [LARGE SCALE GENOMIC DNA]</scope>
    <source>
        <strain evidence="2">Ana</strain>
    </source>
</reference>
<evidence type="ECO:0000259" key="1">
    <source>
        <dbReference type="Pfam" id="PF01425"/>
    </source>
</evidence>
<dbReference type="PROSITE" id="PS00571">
    <property type="entry name" value="AMIDASES"/>
    <property type="match status" value="1"/>
</dbReference>
<protein>
    <submittedName>
        <fullName evidence="2">Amidase</fullName>
        <ecNumber evidence="2">3.5.1.4</ecNumber>
    </submittedName>
</protein>
<organism evidence="2 3">
    <name type="scientific">Phormidesmis priestleyi Ana</name>
    <dbReference type="NCBI Taxonomy" id="1666911"/>
    <lineage>
        <taxon>Bacteria</taxon>
        <taxon>Bacillati</taxon>
        <taxon>Cyanobacteriota</taxon>
        <taxon>Cyanophyceae</taxon>
        <taxon>Leptolyngbyales</taxon>
        <taxon>Leptolyngbyaceae</taxon>
        <taxon>Phormidesmis</taxon>
    </lineage>
</organism>
<gene>
    <name evidence="2" type="primary">amiE-2</name>
    <name evidence="2" type="ORF">HLUCCA11_21670</name>
</gene>
<dbReference type="GO" id="GO:0004040">
    <property type="term" value="F:amidase activity"/>
    <property type="evidence" value="ECO:0007669"/>
    <property type="project" value="UniProtKB-EC"/>
</dbReference>
<dbReference type="PATRIC" id="fig|1666911.3.peg.3737"/>
<dbReference type="EC" id="3.5.1.4" evidence="2"/>
<dbReference type="EMBL" id="LJZR01000059">
    <property type="protein sequence ID" value="KPQ32376.1"/>
    <property type="molecule type" value="Genomic_DNA"/>
</dbReference>
<keyword evidence="2" id="KW-0378">Hydrolase</keyword>
<accession>A0A0P7ZHY8</accession>
<comment type="caution">
    <text evidence="2">The sequence shown here is derived from an EMBL/GenBank/DDBJ whole genome shotgun (WGS) entry which is preliminary data.</text>
</comment>